<feature type="region of interest" description="Disordered" evidence="4">
    <location>
        <begin position="341"/>
        <end position="360"/>
    </location>
</feature>
<evidence type="ECO:0000313" key="7">
    <source>
        <dbReference type="Proteomes" id="UP000265160"/>
    </source>
</evidence>
<dbReference type="GO" id="GO:0004843">
    <property type="term" value="F:cysteine-type deubiquitinase activity"/>
    <property type="evidence" value="ECO:0007669"/>
    <property type="project" value="UniProtKB-UniRule"/>
</dbReference>
<dbReference type="PANTHER" id="PTHR24006">
    <property type="entry name" value="UBIQUITIN CARBOXYL-TERMINAL HYDROLASE"/>
    <property type="match status" value="1"/>
</dbReference>
<dbReference type="PROSITE" id="PS00972">
    <property type="entry name" value="USP_1"/>
    <property type="match status" value="1"/>
</dbReference>
<evidence type="ECO:0000256" key="1">
    <source>
        <dbReference type="ARBA" id="ARBA00022679"/>
    </source>
</evidence>
<dbReference type="Gene3D" id="3.30.2410.10">
    <property type="entry name" value="Hect, E3 ligase catalytic domain"/>
    <property type="match status" value="1"/>
</dbReference>
<dbReference type="Gene3D" id="3.90.70.10">
    <property type="entry name" value="Cysteine proteinases"/>
    <property type="match status" value="1"/>
</dbReference>
<evidence type="ECO:0000256" key="2">
    <source>
        <dbReference type="ARBA" id="ARBA00022786"/>
    </source>
</evidence>
<organism evidence="6 7">
    <name type="scientific">Maylandia zebra</name>
    <name type="common">zebra mbuna</name>
    <dbReference type="NCBI Taxonomy" id="106582"/>
    <lineage>
        <taxon>Eukaryota</taxon>
        <taxon>Metazoa</taxon>
        <taxon>Chordata</taxon>
        <taxon>Craniata</taxon>
        <taxon>Vertebrata</taxon>
        <taxon>Euteleostomi</taxon>
        <taxon>Actinopterygii</taxon>
        <taxon>Neopterygii</taxon>
        <taxon>Teleostei</taxon>
        <taxon>Neoteleostei</taxon>
        <taxon>Acanthomorphata</taxon>
        <taxon>Ovalentaria</taxon>
        <taxon>Cichlomorphae</taxon>
        <taxon>Cichliformes</taxon>
        <taxon>Cichlidae</taxon>
        <taxon>African cichlids</taxon>
        <taxon>Pseudocrenilabrinae</taxon>
        <taxon>Haplochromini</taxon>
        <taxon>Maylandia</taxon>
        <taxon>Maylandia zebra complex</taxon>
    </lineage>
</organism>
<dbReference type="PROSITE" id="PS00973">
    <property type="entry name" value="USP_2"/>
    <property type="match status" value="1"/>
</dbReference>
<keyword evidence="3" id="KW-0378">Hydrolase</keyword>
<dbReference type="InterPro" id="IPR000569">
    <property type="entry name" value="HECT_dom"/>
</dbReference>
<dbReference type="Proteomes" id="UP000265160">
    <property type="component" value="Unplaced"/>
</dbReference>
<sequence length="688" mass="78616">MAQKMNGQCTNTSLANTYHGLINQGSTCYLNSVLQVLFMTKDFREAVKKYSGENPHSEFLDHDLKVLFDDLQNYTAYTFKITNKLGIDNVNEQRNAAEYFERVLRMTSTDASKIFHGQLVNKTTCSKGHIQTDRDAPFWYLQLSLVDSCSVVKGIEEFFKTSDFCGENQIYCEQCGDKVDATMTAVIKDHPDVLCLLLKRFEFNYNYISYINSYVDVPETLQIPENQKYELYAVVDHFGDLKGGHYTATIKIQEEHGNRWHHFQDTRVTELVYQPFQLNNTERSQSAYLLFYRKSKDAAAEMVKEMRSLAMSNMQVIHEGAAQIPQDNGLNSIAKSLPLRSSKQRFPSSSTGNSGSPESPRTVLIRRIKVVEDLLVVFKDKSIMTVTLKMDFVNERGIDDAGVSREVYTAFWEQFVEQCEGETERVPRLRPDFCEAEWQAVGQIWVKGFLDHGVFPVRLSKAFILACIHGIDSVSIDILMTSFLNYVAPVERSAVENALQGTMGESDEEDLLDLFTRMGSNSLPPKNNMQLAIERMAHKAILQEPKYIVDCFSTPMAGLQQKLSDKERVLSLYETKKATGKRVLQLFETTNMVLSQRERITFKYLQHYVKTADETKAEKILRFCTGSSVICVDKILVSFNAETGLRRRPVGHTCDATLHIPCTYSSYPEFRTEFDNILSSNYFEMYVI</sequence>
<evidence type="ECO:0000313" key="6">
    <source>
        <dbReference type="Ensembl" id="ENSMZEP00005031462.1"/>
    </source>
</evidence>
<dbReference type="PANTHER" id="PTHR24006:SF899">
    <property type="entry name" value="UBIQUITIN CARBOXYL-TERMINAL HYDROLASE"/>
    <property type="match status" value="1"/>
</dbReference>
<comment type="similarity">
    <text evidence="3">Belongs to the peptidase C19 family.</text>
</comment>
<dbReference type="GO" id="GO:0005634">
    <property type="term" value="C:nucleus"/>
    <property type="evidence" value="ECO:0007669"/>
    <property type="project" value="TreeGrafter"/>
</dbReference>
<dbReference type="EC" id="3.4.19.12" evidence="3"/>
<keyword evidence="2 3" id="KW-0833">Ubl conjugation pathway</keyword>
<dbReference type="InterPro" id="IPR001394">
    <property type="entry name" value="Peptidase_C19_UCH"/>
</dbReference>
<dbReference type="STRING" id="106582.ENSMZEP00005031462"/>
<dbReference type="SUPFAM" id="SSF54001">
    <property type="entry name" value="Cysteine proteinases"/>
    <property type="match status" value="1"/>
</dbReference>
<keyword evidence="1" id="KW-0808">Transferase</keyword>
<comment type="catalytic activity">
    <reaction evidence="3">
        <text>Thiol-dependent hydrolysis of ester, thioester, amide, peptide and isopeptide bonds formed by the C-terminal Gly of ubiquitin (a 76-residue protein attached to proteins as an intracellular targeting signal).</text>
        <dbReference type="EC" id="3.4.19.12"/>
    </reaction>
</comment>
<evidence type="ECO:0000259" key="5">
    <source>
        <dbReference type="PROSITE" id="PS50235"/>
    </source>
</evidence>
<dbReference type="InterPro" id="IPR018200">
    <property type="entry name" value="USP_CS"/>
</dbReference>
<dbReference type="PROSITE" id="PS50235">
    <property type="entry name" value="USP_3"/>
    <property type="match status" value="1"/>
</dbReference>
<protein>
    <recommendedName>
        <fullName evidence="3">Ubiquitin carboxyl-terminal hydrolase</fullName>
        <ecNumber evidence="3">3.4.19.12</ecNumber>
    </recommendedName>
</protein>
<dbReference type="Ensembl" id="ENSMZET00005032484.1">
    <property type="protein sequence ID" value="ENSMZEP00005031462.1"/>
    <property type="gene ID" value="ENSMZEG00005023454.1"/>
</dbReference>
<dbReference type="InterPro" id="IPR035983">
    <property type="entry name" value="Hect_E3_ubiquitin_ligase"/>
</dbReference>
<dbReference type="GO" id="GO:0006508">
    <property type="term" value="P:proteolysis"/>
    <property type="evidence" value="ECO:0007669"/>
    <property type="project" value="UniProtKB-KW"/>
</dbReference>
<dbReference type="GO" id="GO:0005829">
    <property type="term" value="C:cytosol"/>
    <property type="evidence" value="ECO:0007669"/>
    <property type="project" value="TreeGrafter"/>
</dbReference>
<name>A0A3P9DBH3_9CICH</name>
<reference evidence="6" key="1">
    <citation type="submission" date="2025-08" db="UniProtKB">
        <authorList>
            <consortium name="Ensembl"/>
        </authorList>
    </citation>
    <scope>IDENTIFICATION</scope>
</reference>
<dbReference type="GeneTree" id="ENSGT00770000121698"/>
<keyword evidence="7" id="KW-1185">Reference proteome</keyword>
<keyword evidence="3" id="KW-0645">Protease</keyword>
<dbReference type="Pfam" id="PF00443">
    <property type="entry name" value="UCH"/>
    <property type="match status" value="1"/>
</dbReference>
<dbReference type="Gene3D" id="3.90.1750.10">
    <property type="entry name" value="Hect, E3 ligase catalytic domains"/>
    <property type="match status" value="1"/>
</dbReference>
<dbReference type="GO" id="GO:0004842">
    <property type="term" value="F:ubiquitin-protein transferase activity"/>
    <property type="evidence" value="ECO:0007669"/>
    <property type="project" value="InterPro"/>
</dbReference>
<dbReference type="SUPFAM" id="SSF56204">
    <property type="entry name" value="Hect, E3 ligase catalytic domain"/>
    <property type="match status" value="1"/>
</dbReference>
<reference evidence="6" key="2">
    <citation type="submission" date="2025-09" db="UniProtKB">
        <authorList>
            <consortium name="Ensembl"/>
        </authorList>
    </citation>
    <scope>IDENTIFICATION</scope>
</reference>
<feature type="domain" description="USP" evidence="5">
    <location>
        <begin position="19"/>
        <end position="295"/>
    </location>
</feature>
<evidence type="ECO:0000256" key="4">
    <source>
        <dbReference type="SAM" id="MobiDB-lite"/>
    </source>
</evidence>
<keyword evidence="3" id="KW-0788">Thiol protease</keyword>
<proteinExistence type="inferred from homology"/>
<feature type="compositionally biased region" description="Low complexity" evidence="4">
    <location>
        <begin position="347"/>
        <end position="360"/>
    </location>
</feature>
<dbReference type="InterPro" id="IPR028889">
    <property type="entry name" value="USP"/>
</dbReference>
<dbReference type="InterPro" id="IPR038765">
    <property type="entry name" value="Papain-like_cys_pep_sf"/>
</dbReference>
<dbReference type="AlphaFoldDB" id="A0A3P9DBH3"/>
<dbReference type="InterPro" id="IPR050164">
    <property type="entry name" value="Peptidase_C19"/>
</dbReference>
<dbReference type="Pfam" id="PF00632">
    <property type="entry name" value="HECT"/>
    <property type="match status" value="1"/>
</dbReference>
<dbReference type="GO" id="GO:0016579">
    <property type="term" value="P:protein deubiquitination"/>
    <property type="evidence" value="ECO:0007669"/>
    <property type="project" value="InterPro"/>
</dbReference>
<accession>A0A3P9DBH3</accession>
<evidence type="ECO:0000256" key="3">
    <source>
        <dbReference type="RuleBase" id="RU366025"/>
    </source>
</evidence>